<name>A0A179GZ01_PURLI</name>
<protein>
    <submittedName>
        <fullName evidence="2">Uncharacterized protein</fullName>
    </submittedName>
</protein>
<comment type="caution">
    <text evidence="2">The sequence shown here is derived from an EMBL/GenBank/DDBJ whole genome shotgun (WGS) entry which is preliminary data.</text>
</comment>
<dbReference type="EMBL" id="LSBH01000003">
    <property type="protein sequence ID" value="OAQ82471.1"/>
    <property type="molecule type" value="Genomic_DNA"/>
</dbReference>
<organism evidence="2 4">
    <name type="scientific">Purpureocillium lilacinum</name>
    <name type="common">Paecilomyces lilacinus</name>
    <dbReference type="NCBI Taxonomy" id="33203"/>
    <lineage>
        <taxon>Eukaryota</taxon>
        <taxon>Fungi</taxon>
        <taxon>Dikarya</taxon>
        <taxon>Ascomycota</taxon>
        <taxon>Pezizomycotina</taxon>
        <taxon>Sordariomycetes</taxon>
        <taxon>Hypocreomycetidae</taxon>
        <taxon>Hypocreales</taxon>
        <taxon>Ophiocordycipitaceae</taxon>
        <taxon>Purpureocillium</taxon>
    </lineage>
</organism>
<reference evidence="2 4" key="1">
    <citation type="submission" date="2016-01" db="EMBL/GenBank/DDBJ databases">
        <title>Biosynthesis of antibiotic leucinostatins and their inhibition on Phytophthora in bio-control Purpureocillium lilacinum.</title>
        <authorList>
            <person name="Wang G."/>
            <person name="Liu Z."/>
            <person name="Lin R."/>
            <person name="Li E."/>
            <person name="Mao Z."/>
            <person name="Ling J."/>
            <person name="Yin W."/>
            <person name="Xie B."/>
        </authorList>
    </citation>
    <scope>NUCLEOTIDE SEQUENCE [LARGE SCALE GENOMIC DNA]</scope>
    <source>
        <strain evidence="2">PLBJ-1</strain>
        <strain evidence="3">PLFJ-1</strain>
    </source>
</reference>
<accession>A0A179GZ01</accession>
<gene>
    <name evidence="2" type="ORF">VFPBJ_05055</name>
    <name evidence="3" type="ORF">VFPFJ_04254</name>
</gene>
<dbReference type="AlphaFoldDB" id="A0A179GZ01"/>
<dbReference type="Proteomes" id="UP000078340">
    <property type="component" value="Unassembled WGS sequence"/>
</dbReference>
<feature type="region of interest" description="Disordered" evidence="1">
    <location>
        <begin position="41"/>
        <end position="92"/>
    </location>
</feature>
<evidence type="ECO:0000256" key="1">
    <source>
        <dbReference type="SAM" id="MobiDB-lite"/>
    </source>
</evidence>
<evidence type="ECO:0000313" key="2">
    <source>
        <dbReference type="EMBL" id="OAQ82471.1"/>
    </source>
</evidence>
<dbReference type="EMBL" id="LSBI01000003">
    <property type="protein sequence ID" value="OAQ92513.1"/>
    <property type="molecule type" value="Genomic_DNA"/>
</dbReference>
<dbReference type="Proteomes" id="UP000078240">
    <property type="component" value="Unassembled WGS sequence"/>
</dbReference>
<evidence type="ECO:0000313" key="3">
    <source>
        <dbReference type="EMBL" id="OAQ92513.1"/>
    </source>
</evidence>
<sequence length="129" mass="13962">MLGCLLQVARSSISLAVTSCLPPSHGSMLCEKSAAGPGAVGWSPWEGEGSRLPAVPGRHHSRASSTWQSSSGPSPGRAHSTCQWGRNKREEGPCSKAMAWARNALLAWRSRRCRDLLFAHERARERVSV</sequence>
<proteinExistence type="predicted"/>
<evidence type="ECO:0000313" key="4">
    <source>
        <dbReference type="Proteomes" id="UP000078240"/>
    </source>
</evidence>